<protein>
    <submittedName>
        <fullName evidence="1">Uncharacterized protein</fullName>
    </submittedName>
</protein>
<dbReference type="EMBL" id="CP022163">
    <property type="protein sequence ID" value="ATB32182.1"/>
    <property type="molecule type" value="Genomic_DNA"/>
</dbReference>
<evidence type="ECO:0000313" key="2">
    <source>
        <dbReference type="Proteomes" id="UP000217289"/>
    </source>
</evidence>
<accession>A0A250ILT4</accession>
<dbReference type="RefSeq" id="WP_170115608.1">
    <property type="nucleotide sequence ID" value="NZ_CP022163.1"/>
</dbReference>
<name>A0A250ILT4_9BACT</name>
<reference evidence="1 2" key="1">
    <citation type="submission" date="2017-06" db="EMBL/GenBank/DDBJ databases">
        <authorList>
            <person name="Kim H.J."/>
            <person name="Triplett B.A."/>
        </authorList>
    </citation>
    <scope>NUCLEOTIDE SEQUENCE [LARGE SCALE GENOMIC DNA]</scope>
    <source>
        <strain evidence="1 2">DSM 14713</strain>
    </source>
</reference>
<evidence type="ECO:0000313" key="1">
    <source>
        <dbReference type="EMBL" id="ATB32182.1"/>
    </source>
</evidence>
<sequence>MPGARADGGLAFGGRPPVRHTQGLPMRLSFRLVLTLLLPLALARCSDPEPAPQEYTVGGTVTGLEGSGLVLEYGGETLAISSDGAFTFERKASTGSTYVVKVATHPAEPTQECIVTHGVGFIYTANVTDVTVTCGVPAFKVGGTVTGLVGTGLKLRNGAETLNVTANGAFQFATPVESGAAYAVTVATQPTGPAQRCTVSGGEGTVGSADVTSITVNCDTSKFTVGGFVSGLNGTLVLSTGSGAQEQTVTLTGTGSAGNTSFAFPTGVEAGTPYDVKVKTPPESQNCTISRGTGTVGSANITNIAVTCTTRAYLVNVTVSGLVGSVVVKNNDSDSLTFTTNETKAFNNRVTEGGSYFVTVGTQPETQTCTSEQTASAPIGTSDVTVKVTCVTNQFFVGGTASGLGTGETVTLTNGAEELPVSANGAFQFTQKVDQGAAYDVAVKTAPAGKQCSVANGSGTVGGADVTNVIVACSATTYTVGGNLSGLATGGTVKLRNNGGDELTLTADGGFTFATPVAEGGGYTVTVSAQPTGQHCTVANGSGTNLSANVTNVAVTCANLYTVGGTVTGLSSGKTLVLTNNGGNDLSVAGGSTTFTFTTGLLSGAAYAVAVKTQPVGLNCTVANGSGTVASANVTTVSVTCVVSPTRVSVLRVGDGAAALSGAAAAVTIDTYDVVSGTRTATTPVTGLTIAGSSGSEGFLSRSADSRYVVFAGYSAPAGTASVAGTTSSATPRVVGRIDSAGSASVVATLDAAFNTSNVRSATTVDGSAYWVAGNGASASGGVHYVTAGSTGVSTQVLKDPNNSRVVSVFGGQLYLSTGSGDYRAVSAVGTGLPTASGQTATVLSGLPVGTTLTSPYQFFFVGDATLYIADDGNSGGVFKFTKDGSGNWSQATLTNPGPAVGVAAVVDGTTVHVVATLKGNENKLVTFVDDGTSTAAVTTVATAPANSAFRGVAPAPNP</sequence>
<dbReference type="Proteomes" id="UP000217289">
    <property type="component" value="Chromosome"/>
</dbReference>
<dbReference type="KEGG" id="mbd:MEBOL_005658"/>
<gene>
    <name evidence="1" type="ORF">MEBOL_005658</name>
</gene>
<organism evidence="1 2">
    <name type="scientific">Melittangium boletus DSM 14713</name>
    <dbReference type="NCBI Taxonomy" id="1294270"/>
    <lineage>
        <taxon>Bacteria</taxon>
        <taxon>Pseudomonadati</taxon>
        <taxon>Myxococcota</taxon>
        <taxon>Myxococcia</taxon>
        <taxon>Myxococcales</taxon>
        <taxon>Cystobacterineae</taxon>
        <taxon>Archangiaceae</taxon>
        <taxon>Melittangium</taxon>
    </lineage>
</organism>
<proteinExistence type="predicted"/>
<keyword evidence="2" id="KW-1185">Reference proteome</keyword>
<dbReference type="AlphaFoldDB" id="A0A250ILT4"/>